<proteinExistence type="predicted"/>
<dbReference type="Proteomes" id="UP000467132">
    <property type="component" value="Unassembled WGS sequence"/>
</dbReference>
<keyword evidence="2" id="KW-1185">Reference proteome</keyword>
<name>A0A845QZD0_9CLOT</name>
<gene>
    <name evidence="1" type="ORF">D3Z33_11730</name>
</gene>
<dbReference type="AlphaFoldDB" id="A0A845QZD0"/>
<dbReference type="RefSeq" id="WP_160197973.1">
    <property type="nucleotide sequence ID" value="NZ_QXXA01000012.1"/>
</dbReference>
<accession>A0A845QZD0</accession>
<reference evidence="1 2" key="1">
    <citation type="submission" date="2018-08" db="EMBL/GenBank/DDBJ databases">
        <title>Murine metabolic-syndrome-specific gut microbial biobank.</title>
        <authorList>
            <person name="Liu C."/>
        </authorList>
    </citation>
    <scope>NUCLEOTIDE SEQUENCE [LARGE SCALE GENOMIC DNA]</scope>
    <source>
        <strain evidence="1 2">583</strain>
    </source>
</reference>
<protein>
    <submittedName>
        <fullName evidence="1">Uncharacterized protein</fullName>
    </submittedName>
</protein>
<evidence type="ECO:0000313" key="2">
    <source>
        <dbReference type="Proteomes" id="UP000467132"/>
    </source>
</evidence>
<dbReference type="EMBL" id="QXXA01000012">
    <property type="protein sequence ID" value="NBI07520.1"/>
    <property type="molecule type" value="Genomic_DNA"/>
</dbReference>
<organism evidence="1 2">
    <name type="scientific">Senegalia massiliensis</name>
    <dbReference type="NCBI Taxonomy" id="1720316"/>
    <lineage>
        <taxon>Bacteria</taxon>
        <taxon>Bacillati</taxon>
        <taxon>Bacillota</taxon>
        <taxon>Clostridia</taxon>
        <taxon>Eubacteriales</taxon>
        <taxon>Clostridiaceae</taxon>
        <taxon>Senegalia</taxon>
    </lineage>
</organism>
<evidence type="ECO:0000313" key="1">
    <source>
        <dbReference type="EMBL" id="NBI07520.1"/>
    </source>
</evidence>
<comment type="caution">
    <text evidence="1">The sequence shown here is derived from an EMBL/GenBank/DDBJ whole genome shotgun (WGS) entry which is preliminary data.</text>
</comment>
<sequence>MDVFLYILNSDSYIEELKEQKKYKFIPKFFLKKIDVFSREKIIEKFKFNNNIVGYNIGLTALENISEEKIIQKIENLIKRNLIEDTISTIIFENGSNYSLEDKLIKKNILKSNNGSKNAKLQIIPHIIKNMANKFYQLEKDLELLIIYKDEGDLKQLIKKTPFSIKNIYIYSQNEISSIKIAEDVLKNTGLSLGIIKDIKKVERFDIIINFKDDTDFINWVKEKSVIFNIYNNICYNESKSIIVEDFIFNSSNNFNFKSNIPSSIYKYNHGFRMKDFVKVKVNNDIVNKEEFYKLVNCS</sequence>